<evidence type="ECO:0008006" key="9">
    <source>
        <dbReference type="Google" id="ProtNLM"/>
    </source>
</evidence>
<proteinExistence type="inferred from homology"/>
<evidence type="ECO:0000256" key="1">
    <source>
        <dbReference type="ARBA" id="ARBA00004141"/>
    </source>
</evidence>
<keyword evidence="8" id="KW-1185">Reference proteome</keyword>
<evidence type="ECO:0000256" key="3">
    <source>
        <dbReference type="ARBA" id="ARBA00022692"/>
    </source>
</evidence>
<keyword evidence="4 6" id="KW-1133">Transmembrane helix</keyword>
<sequence>MLSEKRRKMSAKTLGMHKSLTKMLTLDVAVSVFFGLLVLPLVCLQIFGHLHSPDIEGLAYDVAVLPAIIHPALTLYFVPSYR</sequence>
<evidence type="ECO:0000256" key="2">
    <source>
        <dbReference type="ARBA" id="ARBA00009166"/>
    </source>
</evidence>
<name>A0AAN5CKQ8_9BILA</name>
<dbReference type="AlphaFoldDB" id="A0AAN5CKQ8"/>
<comment type="subcellular location">
    <subcellularLocation>
        <location evidence="1">Membrane</location>
        <topology evidence="1">Multi-pass membrane protein</topology>
    </subcellularLocation>
</comment>
<evidence type="ECO:0000313" key="7">
    <source>
        <dbReference type="EMBL" id="GMR46148.1"/>
    </source>
</evidence>
<organism evidence="7 8">
    <name type="scientific">Pristionchus mayeri</name>
    <dbReference type="NCBI Taxonomy" id="1317129"/>
    <lineage>
        <taxon>Eukaryota</taxon>
        <taxon>Metazoa</taxon>
        <taxon>Ecdysozoa</taxon>
        <taxon>Nematoda</taxon>
        <taxon>Chromadorea</taxon>
        <taxon>Rhabditida</taxon>
        <taxon>Rhabditina</taxon>
        <taxon>Diplogasteromorpha</taxon>
        <taxon>Diplogasteroidea</taxon>
        <taxon>Neodiplogasteridae</taxon>
        <taxon>Pristionchus</taxon>
    </lineage>
</organism>
<evidence type="ECO:0000313" key="8">
    <source>
        <dbReference type="Proteomes" id="UP001328107"/>
    </source>
</evidence>
<dbReference type="InterPro" id="IPR050920">
    <property type="entry name" value="Nematode_rcpt-like_delta"/>
</dbReference>
<comment type="caution">
    <text evidence="7">The sequence shown here is derived from an EMBL/GenBank/DDBJ whole genome shotgun (WGS) entry which is preliminary data.</text>
</comment>
<evidence type="ECO:0000256" key="4">
    <source>
        <dbReference type="ARBA" id="ARBA00022989"/>
    </source>
</evidence>
<protein>
    <recommendedName>
        <fullName evidence="9">G protein-coupled receptor</fullName>
    </recommendedName>
</protein>
<dbReference type="EMBL" id="BTRK01000004">
    <property type="protein sequence ID" value="GMR46148.1"/>
    <property type="molecule type" value="Genomic_DNA"/>
</dbReference>
<accession>A0AAN5CKQ8</accession>
<dbReference type="InterPro" id="IPR019421">
    <property type="entry name" value="7TM_GPCR_serpentine_rcpt_Srd"/>
</dbReference>
<gene>
    <name evidence="7" type="ORF">PMAYCL1PPCAC_16343</name>
</gene>
<feature type="transmembrane region" description="Helical" evidence="6">
    <location>
        <begin position="24"/>
        <end position="47"/>
    </location>
</feature>
<keyword evidence="3 6" id="KW-0812">Transmembrane</keyword>
<keyword evidence="5 6" id="KW-0472">Membrane</keyword>
<dbReference type="GO" id="GO:0016020">
    <property type="term" value="C:membrane"/>
    <property type="evidence" value="ECO:0007669"/>
    <property type="project" value="UniProtKB-SubCell"/>
</dbReference>
<evidence type="ECO:0000256" key="6">
    <source>
        <dbReference type="SAM" id="Phobius"/>
    </source>
</evidence>
<dbReference type="Pfam" id="PF10317">
    <property type="entry name" value="7TM_GPCR_Srd"/>
    <property type="match status" value="1"/>
</dbReference>
<reference evidence="8" key="1">
    <citation type="submission" date="2022-10" db="EMBL/GenBank/DDBJ databases">
        <title>Genome assembly of Pristionchus species.</title>
        <authorList>
            <person name="Yoshida K."/>
            <person name="Sommer R.J."/>
        </authorList>
    </citation>
    <scope>NUCLEOTIDE SEQUENCE [LARGE SCALE GENOMIC DNA]</scope>
    <source>
        <strain evidence="8">RS5460</strain>
    </source>
</reference>
<feature type="non-terminal residue" evidence="7">
    <location>
        <position position="82"/>
    </location>
</feature>
<dbReference type="PANTHER" id="PTHR22945">
    <property type="entry name" value="SERPENTINE RECEPTOR, CLASS D DELTA"/>
    <property type="match status" value="1"/>
</dbReference>
<comment type="similarity">
    <text evidence="2">Belongs to the nematode receptor-like protein srd family.</text>
</comment>
<feature type="transmembrane region" description="Helical" evidence="6">
    <location>
        <begin position="59"/>
        <end position="78"/>
    </location>
</feature>
<dbReference type="Proteomes" id="UP001328107">
    <property type="component" value="Unassembled WGS sequence"/>
</dbReference>
<dbReference type="PANTHER" id="PTHR22945:SF40">
    <property type="entry name" value="SERPENTINE RECEPTOR, CLASS D (DELTA)-RELATED"/>
    <property type="match status" value="1"/>
</dbReference>
<evidence type="ECO:0000256" key="5">
    <source>
        <dbReference type="ARBA" id="ARBA00023136"/>
    </source>
</evidence>